<dbReference type="Proteomes" id="UP000640930">
    <property type="component" value="Unassembled WGS sequence"/>
</dbReference>
<dbReference type="Pfam" id="PF12051">
    <property type="entry name" value="DUF3533"/>
    <property type="match status" value="1"/>
</dbReference>
<evidence type="ECO:0000259" key="6">
    <source>
        <dbReference type="Pfam" id="PF12051"/>
    </source>
</evidence>
<feature type="transmembrane region" description="Helical" evidence="5">
    <location>
        <begin position="263"/>
        <end position="281"/>
    </location>
</feature>
<evidence type="ECO:0000313" key="8">
    <source>
        <dbReference type="Proteomes" id="UP000640930"/>
    </source>
</evidence>
<name>A0ABR8X9J2_9BACL</name>
<feature type="domain" description="DUF3533" evidence="6">
    <location>
        <begin position="11"/>
        <end position="359"/>
    </location>
</feature>
<accession>A0ABR8X9J2</accession>
<dbReference type="InterPro" id="IPR022703">
    <property type="entry name" value="DUF3533"/>
</dbReference>
<reference evidence="7 8" key="1">
    <citation type="submission" date="2020-08" db="EMBL/GenBank/DDBJ databases">
        <title>A Genomic Blueprint of the Chicken Gut Microbiome.</title>
        <authorList>
            <person name="Gilroy R."/>
            <person name="Ravi A."/>
            <person name="Getino M."/>
            <person name="Pursley I."/>
            <person name="Horton D.L."/>
            <person name="Alikhan N.-F."/>
            <person name="Baker D."/>
            <person name="Gharbi K."/>
            <person name="Hall N."/>
            <person name="Watson M."/>
            <person name="Adriaenssens E.M."/>
            <person name="Foster-Nyarko E."/>
            <person name="Jarju S."/>
            <person name="Secka A."/>
            <person name="Antonio M."/>
            <person name="Oren A."/>
            <person name="Chaudhuri R."/>
            <person name="La Ragione R.M."/>
            <person name="Hildebrand F."/>
            <person name="Pallen M.J."/>
        </authorList>
    </citation>
    <scope>NUCLEOTIDE SEQUENCE [LARGE SCALE GENOMIC DNA]</scope>
    <source>
        <strain evidence="7 8">Re31</strain>
    </source>
</reference>
<comment type="subcellular location">
    <subcellularLocation>
        <location evidence="1">Membrane</location>
        <topology evidence="1">Multi-pass membrane protein</topology>
    </subcellularLocation>
</comment>
<comment type="caution">
    <text evidence="7">The sequence shown here is derived from an EMBL/GenBank/DDBJ whole genome shotgun (WGS) entry which is preliminary data.</text>
</comment>
<evidence type="ECO:0000256" key="4">
    <source>
        <dbReference type="ARBA" id="ARBA00023136"/>
    </source>
</evidence>
<dbReference type="PANTHER" id="PTHR43077">
    <property type="entry name" value="TRANSPORT PERMEASE YVFS-RELATED"/>
    <property type="match status" value="1"/>
</dbReference>
<organism evidence="7 8">
    <name type="scientific">Ureibacillus galli</name>
    <dbReference type="NCBI Taxonomy" id="2762222"/>
    <lineage>
        <taxon>Bacteria</taxon>
        <taxon>Bacillati</taxon>
        <taxon>Bacillota</taxon>
        <taxon>Bacilli</taxon>
        <taxon>Bacillales</taxon>
        <taxon>Caryophanaceae</taxon>
        <taxon>Ureibacillus</taxon>
    </lineage>
</organism>
<evidence type="ECO:0000256" key="5">
    <source>
        <dbReference type="SAM" id="Phobius"/>
    </source>
</evidence>
<dbReference type="Gene3D" id="3.40.1710.10">
    <property type="entry name" value="abc type-2 transporter like domain"/>
    <property type="match status" value="1"/>
</dbReference>
<evidence type="ECO:0000256" key="3">
    <source>
        <dbReference type="ARBA" id="ARBA00022989"/>
    </source>
</evidence>
<feature type="transmembrane region" description="Helical" evidence="5">
    <location>
        <begin position="345"/>
        <end position="365"/>
    </location>
</feature>
<feature type="transmembrane region" description="Helical" evidence="5">
    <location>
        <begin position="196"/>
        <end position="214"/>
    </location>
</feature>
<feature type="transmembrane region" description="Helical" evidence="5">
    <location>
        <begin position="234"/>
        <end position="251"/>
    </location>
</feature>
<dbReference type="InterPro" id="IPR051328">
    <property type="entry name" value="T7SS_ABC-Transporter"/>
</dbReference>
<feature type="transmembrane region" description="Helical" evidence="5">
    <location>
        <begin position="288"/>
        <end position="310"/>
    </location>
</feature>
<evidence type="ECO:0000313" key="7">
    <source>
        <dbReference type="EMBL" id="MBD8025988.1"/>
    </source>
</evidence>
<dbReference type="EMBL" id="JACSQA010000004">
    <property type="protein sequence ID" value="MBD8025988.1"/>
    <property type="molecule type" value="Genomic_DNA"/>
</dbReference>
<keyword evidence="8" id="KW-1185">Reference proteome</keyword>
<protein>
    <submittedName>
        <fullName evidence="7">DUF3533 domain-containing protein</fullName>
    </submittedName>
</protein>
<evidence type="ECO:0000256" key="2">
    <source>
        <dbReference type="ARBA" id="ARBA00022692"/>
    </source>
</evidence>
<keyword evidence="3 5" id="KW-1133">Transmembrane helix</keyword>
<proteinExistence type="predicted"/>
<sequence>MEGKKYFGLAFIAVLVLSFVFISTQIPAAHQSIKNLPIALVNEDAGQMGQTLIDTIQENGKAMKTNDEPMMKFDVLENEQQMKEEMAEQNFYGAIVIPSDFTENYMSLQTATPTSPKLQLYVNQGKNMNVANVVSQTLSGIVAQMNEMMSTQLLTTMEQNNVSLNVEQARIYTAPISNNTTMLNETGKLGNAPLSLFQPLWIASIASAVMLAFAGRKNMFKSVNDQFKFKGIQVLVAIALGFVVGFALTWYTTFMLDFEYDSFLTVALFLSITCISFILLISAVISWIGLGGVALFVLLMFFGLPLLQLAPEMLPEFYKDWIYPWLPMRFMFDGLRDILFFNGEIWNSATTILIWVAIVSAIVHLTKSWVLKKNVVEEVQEEI</sequence>
<dbReference type="PANTHER" id="PTHR43077:SF5">
    <property type="entry name" value="PHAGE INFECTION PROTEIN"/>
    <property type="match status" value="1"/>
</dbReference>
<gene>
    <name evidence="7" type="ORF">H9636_04885</name>
</gene>
<dbReference type="RefSeq" id="WP_191706503.1">
    <property type="nucleotide sequence ID" value="NZ_JACSQA010000004.1"/>
</dbReference>
<evidence type="ECO:0000256" key="1">
    <source>
        <dbReference type="ARBA" id="ARBA00004141"/>
    </source>
</evidence>
<keyword evidence="2 5" id="KW-0812">Transmembrane</keyword>
<keyword evidence="4 5" id="KW-0472">Membrane</keyword>